<evidence type="ECO:0000256" key="3">
    <source>
        <dbReference type="ARBA" id="ARBA00022763"/>
    </source>
</evidence>
<keyword evidence="5 7" id="KW-0539">Nucleus</keyword>
<feature type="compositionally biased region" description="Basic and acidic residues" evidence="8">
    <location>
        <begin position="136"/>
        <end position="145"/>
    </location>
</feature>
<dbReference type="EMBL" id="CDHN01000002">
    <property type="protein sequence ID" value="CEJ89545.1"/>
    <property type="molecule type" value="Genomic_DNA"/>
</dbReference>
<dbReference type="GO" id="GO:0006974">
    <property type="term" value="P:DNA damage response"/>
    <property type="evidence" value="ECO:0007669"/>
    <property type="project" value="UniProtKB-KW"/>
</dbReference>
<comment type="subcellular location">
    <subcellularLocation>
        <location evidence="1 7">Nucleus</location>
    </subcellularLocation>
</comment>
<feature type="compositionally biased region" description="Basic and acidic residues" evidence="8">
    <location>
        <begin position="1"/>
        <end position="10"/>
    </location>
</feature>
<evidence type="ECO:0000256" key="1">
    <source>
        <dbReference type="ARBA" id="ARBA00004123"/>
    </source>
</evidence>
<evidence type="ECO:0000256" key="4">
    <source>
        <dbReference type="ARBA" id="ARBA00022880"/>
    </source>
</evidence>
<keyword evidence="11" id="KW-1185">Reference proteome</keyword>
<reference evidence="10 11" key="1">
    <citation type="journal article" date="2015" name="Genome Announc.">
        <title>Draft Genome Sequence and Gene Annotation of the Entomopathogenic Fungus Verticillium hemipterigenum.</title>
        <authorList>
            <person name="Horn F."/>
            <person name="Habel A."/>
            <person name="Scharf D.H."/>
            <person name="Dworschak J."/>
            <person name="Brakhage A.A."/>
            <person name="Guthke R."/>
            <person name="Hertweck C."/>
            <person name="Linde J."/>
        </authorList>
    </citation>
    <scope>NUCLEOTIDE SEQUENCE [LARGE SCALE GENOMIC DNA]</scope>
</reference>
<keyword evidence="3 7" id="KW-0227">DNA damage</keyword>
<evidence type="ECO:0000256" key="6">
    <source>
        <dbReference type="ARBA" id="ARBA00023306"/>
    </source>
</evidence>
<feature type="region of interest" description="Disordered" evidence="8">
    <location>
        <begin position="136"/>
        <end position="161"/>
    </location>
</feature>
<evidence type="ECO:0000313" key="11">
    <source>
        <dbReference type="Proteomes" id="UP000039046"/>
    </source>
</evidence>
<proteinExistence type="inferred from homology"/>
<keyword evidence="4" id="KW-0236">DNA replication inhibitor</keyword>
<dbReference type="Proteomes" id="UP000039046">
    <property type="component" value="Unassembled WGS sequence"/>
</dbReference>
<feature type="domain" description="Chromosome segregation in meiosis protein 3" evidence="9">
    <location>
        <begin position="58"/>
        <end position="139"/>
    </location>
</feature>
<dbReference type="InterPro" id="IPR012923">
    <property type="entry name" value="Csm3"/>
</dbReference>
<dbReference type="GO" id="GO:0031298">
    <property type="term" value="C:replication fork protection complex"/>
    <property type="evidence" value="ECO:0007669"/>
    <property type="project" value="TreeGrafter"/>
</dbReference>
<accession>A0A0A1TGI2</accession>
<feature type="region of interest" description="Disordered" evidence="8">
    <location>
        <begin position="1"/>
        <end position="54"/>
    </location>
</feature>
<keyword evidence="6 7" id="KW-0131">Cell cycle</keyword>
<evidence type="ECO:0000313" key="10">
    <source>
        <dbReference type="EMBL" id="CEJ89545.1"/>
    </source>
</evidence>
<protein>
    <recommendedName>
        <fullName evidence="7">Chromosome segregation in meiosis protein</fullName>
    </recommendedName>
</protein>
<comment type="function">
    <text evidence="7">Plays an important role in the control of DNA replication and the maintenance of replication fork stability.</text>
</comment>
<evidence type="ECO:0000259" key="9">
    <source>
        <dbReference type="Pfam" id="PF07962"/>
    </source>
</evidence>
<dbReference type="STRING" id="1531966.A0A0A1TGI2"/>
<comment type="similarity">
    <text evidence="2 7">Belongs to the CSM3 family.</text>
</comment>
<dbReference type="Pfam" id="PF07962">
    <property type="entry name" value="Swi3"/>
    <property type="match status" value="1"/>
</dbReference>
<organism evidence="10 11">
    <name type="scientific">[Torrubiella] hemipterigena</name>
    <dbReference type="NCBI Taxonomy" id="1531966"/>
    <lineage>
        <taxon>Eukaryota</taxon>
        <taxon>Fungi</taxon>
        <taxon>Dikarya</taxon>
        <taxon>Ascomycota</taxon>
        <taxon>Pezizomycotina</taxon>
        <taxon>Sordariomycetes</taxon>
        <taxon>Hypocreomycetidae</taxon>
        <taxon>Hypocreales</taxon>
        <taxon>Clavicipitaceae</taxon>
        <taxon>Clavicipitaceae incertae sedis</taxon>
        <taxon>'Torrubiella' clade</taxon>
    </lineage>
</organism>
<feature type="region of interest" description="Disordered" evidence="8">
    <location>
        <begin position="173"/>
        <end position="269"/>
    </location>
</feature>
<dbReference type="HOGENOM" id="CLU_036204_1_0_1"/>
<dbReference type="GO" id="GO:0031297">
    <property type="term" value="P:replication fork processing"/>
    <property type="evidence" value="ECO:0007669"/>
    <property type="project" value="UniProtKB-UniRule"/>
</dbReference>
<gene>
    <name evidence="10" type="ORF">VHEMI05386</name>
</gene>
<dbReference type="PANTHER" id="PTHR13220">
    <property type="entry name" value="TIMELESS INTERACTING-RELATED"/>
    <property type="match status" value="1"/>
</dbReference>
<sequence length="269" mass="29468">MPDYSKRPDPVDELDNYGLDDDLWKTPSPPGSPKKKDDGLGIDEQVSVKKQARAPAVKLDEERLLSEAGIPTLRKRAGKLKLKGKGHEFSDAARLLTFYQMWLDDLYPKAKFADALVMVEKAGHKRKLAAARTEWLNESRPKETGDGDLSLPALGDGQKTPTRAMALEDEDIYGSTPLARRPQAATTTTTQNNDVPDEDDLDALMAEAEAQDNGPTAAPTNGPPEDDLDDLDAMMAESEAHPNPVKLAAPVADPSFDEDEEAMREMEGW</sequence>
<evidence type="ECO:0000256" key="5">
    <source>
        <dbReference type="ARBA" id="ARBA00023242"/>
    </source>
</evidence>
<dbReference type="GO" id="GO:0043111">
    <property type="term" value="P:replication fork arrest"/>
    <property type="evidence" value="ECO:0007669"/>
    <property type="project" value="TreeGrafter"/>
</dbReference>
<evidence type="ECO:0000256" key="7">
    <source>
        <dbReference type="RuleBase" id="RU366049"/>
    </source>
</evidence>
<feature type="compositionally biased region" description="Low complexity" evidence="8">
    <location>
        <begin position="183"/>
        <end position="193"/>
    </location>
</feature>
<dbReference type="InterPro" id="IPR040038">
    <property type="entry name" value="TIPIN/Csm3/Swi3"/>
</dbReference>
<evidence type="ECO:0000256" key="8">
    <source>
        <dbReference type="SAM" id="MobiDB-lite"/>
    </source>
</evidence>
<dbReference type="AlphaFoldDB" id="A0A0A1TGI2"/>
<dbReference type="GO" id="GO:0003677">
    <property type="term" value="F:DNA binding"/>
    <property type="evidence" value="ECO:0007669"/>
    <property type="project" value="TreeGrafter"/>
</dbReference>
<feature type="compositionally biased region" description="Acidic residues" evidence="8">
    <location>
        <begin position="11"/>
        <end position="21"/>
    </location>
</feature>
<name>A0A0A1TGI2_9HYPO</name>
<dbReference type="OrthoDB" id="437078at2759"/>
<dbReference type="GO" id="GO:0000076">
    <property type="term" value="P:DNA replication checkpoint signaling"/>
    <property type="evidence" value="ECO:0007669"/>
    <property type="project" value="UniProtKB-UniRule"/>
</dbReference>
<dbReference type="PANTHER" id="PTHR13220:SF11">
    <property type="entry name" value="TIMELESS-INTERACTING PROTEIN"/>
    <property type="match status" value="1"/>
</dbReference>
<evidence type="ECO:0000256" key="2">
    <source>
        <dbReference type="ARBA" id="ARBA00006075"/>
    </source>
</evidence>